<dbReference type="GeneID" id="107466422"/>
<proteinExistence type="predicted"/>
<reference evidence="1" key="1">
    <citation type="journal article" date="2016" name="Nat. Genet.">
        <title>The genome sequences of Arachis duranensis and Arachis ipaensis, the diploid ancestors of cultivated peanut.</title>
        <authorList>
            <person name="Bertioli D.J."/>
            <person name="Cannon S.B."/>
            <person name="Froenicke L."/>
            <person name="Huang G."/>
            <person name="Farmer A.D."/>
            <person name="Cannon E.K."/>
            <person name="Liu X."/>
            <person name="Gao D."/>
            <person name="Clevenger J."/>
            <person name="Dash S."/>
            <person name="Ren L."/>
            <person name="Moretzsohn M.C."/>
            <person name="Shirasawa K."/>
            <person name="Huang W."/>
            <person name="Vidigal B."/>
            <person name="Abernathy B."/>
            <person name="Chu Y."/>
            <person name="Niederhuth C.E."/>
            <person name="Umale P."/>
            <person name="Araujo A.C."/>
            <person name="Kozik A."/>
            <person name="Kim K.D."/>
            <person name="Burow M.D."/>
            <person name="Varshney R.K."/>
            <person name="Wang X."/>
            <person name="Zhang X."/>
            <person name="Barkley N."/>
            <person name="Guimaraes P.M."/>
            <person name="Isobe S."/>
            <person name="Guo B."/>
            <person name="Liao B."/>
            <person name="Stalker H.T."/>
            <person name="Schmitz R.J."/>
            <person name="Scheffler B.E."/>
            <person name="Leal-Bertioli S.C."/>
            <person name="Xun X."/>
            <person name="Jackson S.A."/>
            <person name="Michelmore R."/>
            <person name="Ozias-Akins P."/>
        </authorList>
    </citation>
    <scope>NUCLEOTIDE SEQUENCE [LARGE SCALE GENOMIC DNA]</scope>
    <source>
        <strain evidence="1">cv. V14167</strain>
    </source>
</reference>
<evidence type="ECO:0000313" key="2">
    <source>
        <dbReference type="RefSeq" id="XP_015940883.1"/>
    </source>
</evidence>
<accession>A0A6P4C2E3</accession>
<reference evidence="2" key="2">
    <citation type="submission" date="2025-08" db="UniProtKB">
        <authorList>
            <consortium name="RefSeq"/>
        </authorList>
    </citation>
    <scope>IDENTIFICATION</scope>
    <source>
        <tissue evidence="2">Whole plant</tissue>
    </source>
</reference>
<evidence type="ECO:0000313" key="1">
    <source>
        <dbReference type="Proteomes" id="UP000515211"/>
    </source>
</evidence>
<dbReference type="Proteomes" id="UP000515211">
    <property type="component" value="Chromosome 9"/>
</dbReference>
<dbReference type="KEGG" id="adu:107466422"/>
<protein>
    <submittedName>
        <fullName evidence="2">Uncharacterized protein LOC107466422</fullName>
    </submittedName>
</protein>
<organism evidence="1 2">
    <name type="scientific">Arachis duranensis</name>
    <name type="common">Wild peanut</name>
    <dbReference type="NCBI Taxonomy" id="130453"/>
    <lineage>
        <taxon>Eukaryota</taxon>
        <taxon>Viridiplantae</taxon>
        <taxon>Streptophyta</taxon>
        <taxon>Embryophyta</taxon>
        <taxon>Tracheophyta</taxon>
        <taxon>Spermatophyta</taxon>
        <taxon>Magnoliopsida</taxon>
        <taxon>eudicotyledons</taxon>
        <taxon>Gunneridae</taxon>
        <taxon>Pentapetalae</taxon>
        <taxon>rosids</taxon>
        <taxon>fabids</taxon>
        <taxon>Fabales</taxon>
        <taxon>Fabaceae</taxon>
        <taxon>Papilionoideae</taxon>
        <taxon>50 kb inversion clade</taxon>
        <taxon>dalbergioids sensu lato</taxon>
        <taxon>Dalbergieae</taxon>
        <taxon>Pterocarpus clade</taxon>
        <taxon>Arachis</taxon>
    </lineage>
</organism>
<name>A0A6P4C2E3_ARADU</name>
<dbReference type="PANTHER" id="PTHR34676">
    <property type="entry name" value="DUF4219 DOMAIN-CONTAINING PROTEIN-RELATED"/>
    <property type="match status" value="1"/>
</dbReference>
<dbReference type="AlphaFoldDB" id="A0A6P4C2E3"/>
<sequence>MNIFVQFVDYILSKIILEGLQFPTTTGADGVATLKGEADWNDDDRKKVELNAKVVNLLNCSVNFEEYRWVSRCTTVKEIWDKLQVTHEGTTQVKGSRIDMLNRDYKMFSMKEGEIIDEIFERFNVIITGLDVMGIRHPESVLVRGILRCLTKE</sequence>
<dbReference type="RefSeq" id="XP_015940883.1">
    <property type="nucleotide sequence ID" value="XM_016085397.1"/>
</dbReference>
<dbReference type="PANTHER" id="PTHR34676:SF8">
    <property type="entry name" value="TRANSMEMBRANE PROTEIN"/>
    <property type="match status" value="1"/>
</dbReference>
<gene>
    <name evidence="2" type="primary">LOC107466422</name>
</gene>
<dbReference type="Pfam" id="PF14223">
    <property type="entry name" value="Retrotran_gag_2"/>
    <property type="match status" value="1"/>
</dbReference>
<keyword evidence="1" id="KW-1185">Reference proteome</keyword>